<proteinExistence type="predicted"/>
<accession>A0ABU2H6R8</accession>
<organism evidence="2 3">
    <name type="scientific">Lipingzhangella rawalii</name>
    <dbReference type="NCBI Taxonomy" id="2055835"/>
    <lineage>
        <taxon>Bacteria</taxon>
        <taxon>Bacillati</taxon>
        <taxon>Actinomycetota</taxon>
        <taxon>Actinomycetes</taxon>
        <taxon>Streptosporangiales</taxon>
        <taxon>Nocardiopsidaceae</taxon>
        <taxon>Lipingzhangella</taxon>
    </lineage>
</organism>
<protein>
    <submittedName>
        <fullName evidence="2">GNAT family N-acetyltransferase</fullName>
        <ecNumber evidence="2">2.3.1.-</ecNumber>
    </submittedName>
</protein>
<feature type="domain" description="N-acetyltransferase" evidence="1">
    <location>
        <begin position="15"/>
        <end position="186"/>
    </location>
</feature>
<dbReference type="Pfam" id="PF00583">
    <property type="entry name" value="Acetyltransf_1"/>
    <property type="match status" value="1"/>
</dbReference>
<keyword evidence="2" id="KW-0808">Transferase</keyword>
<name>A0ABU2H6R8_9ACTN</name>
<dbReference type="InterPro" id="IPR000182">
    <property type="entry name" value="GNAT_dom"/>
</dbReference>
<dbReference type="Proteomes" id="UP001250214">
    <property type="component" value="Unassembled WGS sequence"/>
</dbReference>
<dbReference type="EC" id="2.3.1.-" evidence="2"/>
<dbReference type="PROSITE" id="PS51186">
    <property type="entry name" value="GNAT"/>
    <property type="match status" value="1"/>
</dbReference>
<gene>
    <name evidence="2" type="ORF">RIF23_11875</name>
</gene>
<comment type="caution">
    <text evidence="2">The sequence shown here is derived from an EMBL/GenBank/DDBJ whole genome shotgun (WGS) entry which is preliminary data.</text>
</comment>
<dbReference type="Gene3D" id="3.40.630.30">
    <property type="match status" value="1"/>
</dbReference>
<dbReference type="SUPFAM" id="SSF55729">
    <property type="entry name" value="Acyl-CoA N-acyltransferases (Nat)"/>
    <property type="match status" value="1"/>
</dbReference>
<reference evidence="3" key="1">
    <citation type="submission" date="2023-07" db="EMBL/GenBank/DDBJ databases">
        <title>Novel species in the genus Lipingzhangella isolated from Sambhar Salt Lake.</title>
        <authorList>
            <person name="Jiya N."/>
            <person name="Kajale S."/>
            <person name="Sharma A."/>
        </authorList>
    </citation>
    <scope>NUCLEOTIDE SEQUENCE [LARGE SCALE GENOMIC DNA]</scope>
    <source>
        <strain evidence="3">LS1_29</strain>
    </source>
</reference>
<dbReference type="RefSeq" id="WP_310912550.1">
    <property type="nucleotide sequence ID" value="NZ_JAVLVT010000005.1"/>
</dbReference>
<evidence type="ECO:0000259" key="1">
    <source>
        <dbReference type="PROSITE" id="PS51186"/>
    </source>
</evidence>
<dbReference type="GO" id="GO:0016746">
    <property type="term" value="F:acyltransferase activity"/>
    <property type="evidence" value="ECO:0007669"/>
    <property type="project" value="UniProtKB-KW"/>
</dbReference>
<keyword evidence="2" id="KW-0012">Acyltransferase</keyword>
<keyword evidence="3" id="KW-1185">Reference proteome</keyword>
<sequence>MIATTDPGVVDPREVHLVALYPGDDPARAQLRRAVLRLRPAPGQRQFSGAAEQTLPQADADPDRIPFAVVWTGQNAPPGGAAVGFGVLDGGSARMELSDDPAQVVLLRAFYIEPHWQGYGVGRAACLALDTLVSEALPWARHVLLTVNERNEPAIRAYRAGGFRDTGRRHLGGPHGYQLVLARTVGSEAPA</sequence>
<evidence type="ECO:0000313" key="2">
    <source>
        <dbReference type="EMBL" id="MDS1270997.1"/>
    </source>
</evidence>
<dbReference type="InterPro" id="IPR016181">
    <property type="entry name" value="Acyl_CoA_acyltransferase"/>
</dbReference>
<evidence type="ECO:0000313" key="3">
    <source>
        <dbReference type="Proteomes" id="UP001250214"/>
    </source>
</evidence>
<dbReference type="EMBL" id="JAVLVT010000005">
    <property type="protein sequence ID" value="MDS1270997.1"/>
    <property type="molecule type" value="Genomic_DNA"/>
</dbReference>